<keyword evidence="2" id="KW-0812">Transmembrane</keyword>
<dbReference type="EMBL" id="CATQJL010000001">
    <property type="protein sequence ID" value="CAJ0588196.1"/>
    <property type="molecule type" value="Genomic_DNA"/>
</dbReference>
<feature type="compositionally biased region" description="Polar residues" evidence="1">
    <location>
        <begin position="8"/>
        <end position="21"/>
    </location>
</feature>
<keyword evidence="4" id="KW-1185">Reference proteome</keyword>
<comment type="caution">
    <text evidence="3">The sequence shown here is derived from an EMBL/GenBank/DDBJ whole genome shotgun (WGS) entry which is preliminary data.</text>
</comment>
<dbReference type="AlphaFoldDB" id="A0AA36DJ73"/>
<evidence type="ECO:0000256" key="2">
    <source>
        <dbReference type="SAM" id="Phobius"/>
    </source>
</evidence>
<reference evidence="3" key="1">
    <citation type="submission" date="2023-07" db="EMBL/GenBank/DDBJ databases">
        <authorList>
            <consortium name="CYATHOMIX"/>
        </authorList>
    </citation>
    <scope>NUCLEOTIDE SEQUENCE</scope>
    <source>
        <strain evidence="3">N/A</strain>
    </source>
</reference>
<keyword evidence="2" id="KW-1133">Transmembrane helix</keyword>
<organism evidence="3 4">
    <name type="scientific">Cylicocyclus nassatus</name>
    <name type="common">Nematode worm</name>
    <dbReference type="NCBI Taxonomy" id="53992"/>
    <lineage>
        <taxon>Eukaryota</taxon>
        <taxon>Metazoa</taxon>
        <taxon>Ecdysozoa</taxon>
        <taxon>Nematoda</taxon>
        <taxon>Chromadorea</taxon>
        <taxon>Rhabditida</taxon>
        <taxon>Rhabditina</taxon>
        <taxon>Rhabditomorpha</taxon>
        <taxon>Strongyloidea</taxon>
        <taxon>Strongylidae</taxon>
        <taxon>Cylicocyclus</taxon>
    </lineage>
</organism>
<gene>
    <name evidence="3" type="ORF">CYNAS_LOCUS179</name>
</gene>
<protein>
    <submittedName>
        <fullName evidence="3">Uncharacterized protein</fullName>
    </submittedName>
</protein>
<keyword evidence="2" id="KW-0472">Membrane</keyword>
<feature type="region of interest" description="Disordered" evidence="1">
    <location>
        <begin position="1"/>
        <end position="27"/>
    </location>
</feature>
<evidence type="ECO:0000256" key="1">
    <source>
        <dbReference type="SAM" id="MobiDB-lite"/>
    </source>
</evidence>
<name>A0AA36DJ73_CYLNA</name>
<evidence type="ECO:0000313" key="4">
    <source>
        <dbReference type="Proteomes" id="UP001176961"/>
    </source>
</evidence>
<sequence>MHHRKQRNATTTIINTTSPNKSPKVDAGHNTMAKLRFLKKPLCLQYMISSQCKRTNKTKAKDQSLIFALVLGVMRLFTWINCFIRNDVWDFITTPVDELERRMHKTSSISQQRLRKRLRDRPVPARYNKSRSSSWNQVSSDWQYRRAFSQPQLCYA</sequence>
<accession>A0AA36DJ73</accession>
<evidence type="ECO:0000313" key="3">
    <source>
        <dbReference type="EMBL" id="CAJ0588196.1"/>
    </source>
</evidence>
<feature type="transmembrane region" description="Helical" evidence="2">
    <location>
        <begin position="63"/>
        <end position="80"/>
    </location>
</feature>
<proteinExistence type="predicted"/>
<dbReference type="Proteomes" id="UP001176961">
    <property type="component" value="Unassembled WGS sequence"/>
</dbReference>